<accession>A0ABY3WKM1</accession>
<dbReference type="RefSeq" id="WP_242330846.1">
    <property type="nucleotide sequence ID" value="NZ_CP071872.1"/>
</dbReference>
<evidence type="ECO:0000256" key="1">
    <source>
        <dbReference type="SAM" id="Phobius"/>
    </source>
</evidence>
<dbReference type="Proteomes" id="UP000828924">
    <property type="component" value="Chromosome"/>
</dbReference>
<keyword evidence="1" id="KW-0812">Transmembrane</keyword>
<evidence type="ECO:0000313" key="2">
    <source>
        <dbReference type="EMBL" id="UNM12240.1"/>
    </source>
</evidence>
<evidence type="ECO:0008006" key="4">
    <source>
        <dbReference type="Google" id="ProtNLM"/>
    </source>
</evidence>
<sequence length="55" mass="5917">MADSPRYPNVPPRTPRWVKVSGTIVGVLILLVVILKLTGLGDEHGPGRHMGADTQ</sequence>
<dbReference type="EMBL" id="CP071872">
    <property type="protein sequence ID" value="UNM12240.1"/>
    <property type="molecule type" value="Genomic_DNA"/>
</dbReference>
<name>A0ABY3WKM1_9ACTN</name>
<reference evidence="2 3" key="1">
    <citation type="submission" date="2021-03" db="EMBL/GenBank/DDBJ databases">
        <title>Complete genome of Streptomyces formicae strain 1H-GS9 (DSM 100524).</title>
        <authorList>
            <person name="Atanasov K.E."/>
            <person name="Altabella T."/>
            <person name="Ferrer A."/>
        </authorList>
    </citation>
    <scope>NUCLEOTIDE SEQUENCE [LARGE SCALE GENOMIC DNA]</scope>
    <source>
        <strain evidence="2 3">1H-GS9</strain>
    </source>
</reference>
<organism evidence="2 3">
    <name type="scientific">Streptomyces formicae</name>
    <dbReference type="NCBI Taxonomy" id="1616117"/>
    <lineage>
        <taxon>Bacteria</taxon>
        <taxon>Bacillati</taxon>
        <taxon>Actinomycetota</taxon>
        <taxon>Actinomycetes</taxon>
        <taxon>Kitasatosporales</taxon>
        <taxon>Streptomycetaceae</taxon>
        <taxon>Streptomyces</taxon>
    </lineage>
</organism>
<keyword evidence="1" id="KW-0472">Membrane</keyword>
<protein>
    <recommendedName>
        <fullName evidence="4">Secreted protein</fullName>
    </recommendedName>
</protein>
<feature type="transmembrane region" description="Helical" evidence="1">
    <location>
        <begin position="20"/>
        <end position="40"/>
    </location>
</feature>
<gene>
    <name evidence="2" type="ORF">J4032_12470</name>
</gene>
<proteinExistence type="predicted"/>
<keyword evidence="1" id="KW-1133">Transmembrane helix</keyword>
<keyword evidence="3" id="KW-1185">Reference proteome</keyword>
<evidence type="ECO:0000313" key="3">
    <source>
        <dbReference type="Proteomes" id="UP000828924"/>
    </source>
</evidence>